<keyword evidence="3" id="KW-1185">Reference proteome</keyword>
<proteinExistence type="predicted"/>
<feature type="region of interest" description="Disordered" evidence="1">
    <location>
        <begin position="295"/>
        <end position="330"/>
    </location>
</feature>
<accession>A0AAD7JT39</accession>
<organism evidence="2 3">
    <name type="scientific">Mycena maculata</name>
    <dbReference type="NCBI Taxonomy" id="230809"/>
    <lineage>
        <taxon>Eukaryota</taxon>
        <taxon>Fungi</taxon>
        <taxon>Dikarya</taxon>
        <taxon>Basidiomycota</taxon>
        <taxon>Agaricomycotina</taxon>
        <taxon>Agaricomycetes</taxon>
        <taxon>Agaricomycetidae</taxon>
        <taxon>Agaricales</taxon>
        <taxon>Marasmiineae</taxon>
        <taxon>Mycenaceae</taxon>
        <taxon>Mycena</taxon>
    </lineage>
</organism>
<dbReference type="EMBL" id="JARJLG010000021">
    <property type="protein sequence ID" value="KAJ7771328.1"/>
    <property type="molecule type" value="Genomic_DNA"/>
</dbReference>
<feature type="compositionally biased region" description="Basic residues" evidence="1">
    <location>
        <begin position="145"/>
        <end position="167"/>
    </location>
</feature>
<evidence type="ECO:0000256" key="1">
    <source>
        <dbReference type="SAM" id="MobiDB-lite"/>
    </source>
</evidence>
<feature type="region of interest" description="Disordered" evidence="1">
    <location>
        <begin position="1"/>
        <end position="175"/>
    </location>
</feature>
<feature type="compositionally biased region" description="Low complexity" evidence="1">
    <location>
        <begin position="86"/>
        <end position="95"/>
    </location>
</feature>
<feature type="compositionally biased region" description="Acidic residues" evidence="1">
    <location>
        <begin position="319"/>
        <end position="329"/>
    </location>
</feature>
<evidence type="ECO:0000313" key="3">
    <source>
        <dbReference type="Proteomes" id="UP001215280"/>
    </source>
</evidence>
<sequence>MTSRDFISPDSSPRVVGATQARWMPTKKSLQAARQRKKGLDTGSTQPQTSSEFTSLSSLLSDTPALEFPSSPTPMEPPSDDREFPDSVTVPVRTTRSTKRKTSDISDADLAAPAKKKPGPKPKVQTVKPSSEVDSSEPESEPKPARKKPGPKTKPKSKPAPKPRKSKKNVESDEEDIEIVAPVTAVPKIVFMIPEAATEVNQRVSVKSSTSFDDAIELMYETIGCVGVERKPTLAYKFSTVNKTASAINLRTEDDWEGLMTDVLAKMKTKKDISINISVLPENYMVSLRAKNKKKAPATKTGKGKGKLTVMDLDHNESVGEDDDDEDVEAGEKKALSELDAEYRKCVRCGPSVMCKIDRAGNHVSLSFPQRRAWAVSWACGTKGVTKTTPPDAGALFSMFHGTTNVPPPLPVHPQYPYFPPMPPVGYGMPGFPMPGYMPLPAGPPAPTHHPVMSSDPPDDAGTYPLIVDFIETLIAKVPQRQSLREAGQNLRALAYYGIDEITTLTVDEFATDKFGNILRGDAEYLLAQVKKEVKRLDKVARRARL</sequence>
<name>A0AAD7JT39_9AGAR</name>
<dbReference type="AlphaFoldDB" id="A0AAD7JT39"/>
<feature type="compositionally biased region" description="Polar residues" evidence="1">
    <location>
        <begin position="1"/>
        <end position="11"/>
    </location>
</feature>
<feature type="compositionally biased region" description="Basic residues" evidence="1">
    <location>
        <begin position="295"/>
        <end position="306"/>
    </location>
</feature>
<reference evidence="2" key="1">
    <citation type="submission" date="2023-03" db="EMBL/GenBank/DDBJ databases">
        <title>Massive genome expansion in bonnet fungi (Mycena s.s.) driven by repeated elements and novel gene families across ecological guilds.</title>
        <authorList>
            <consortium name="Lawrence Berkeley National Laboratory"/>
            <person name="Harder C.B."/>
            <person name="Miyauchi S."/>
            <person name="Viragh M."/>
            <person name="Kuo A."/>
            <person name="Thoen E."/>
            <person name="Andreopoulos B."/>
            <person name="Lu D."/>
            <person name="Skrede I."/>
            <person name="Drula E."/>
            <person name="Henrissat B."/>
            <person name="Morin E."/>
            <person name="Kohler A."/>
            <person name="Barry K."/>
            <person name="LaButti K."/>
            <person name="Morin E."/>
            <person name="Salamov A."/>
            <person name="Lipzen A."/>
            <person name="Mereny Z."/>
            <person name="Hegedus B."/>
            <person name="Baldrian P."/>
            <person name="Stursova M."/>
            <person name="Weitz H."/>
            <person name="Taylor A."/>
            <person name="Grigoriev I.V."/>
            <person name="Nagy L.G."/>
            <person name="Martin F."/>
            <person name="Kauserud H."/>
        </authorList>
    </citation>
    <scope>NUCLEOTIDE SEQUENCE</scope>
    <source>
        <strain evidence="2">CBHHK188m</strain>
    </source>
</reference>
<protein>
    <submittedName>
        <fullName evidence="2">Uncharacterized protein</fullName>
    </submittedName>
</protein>
<gene>
    <name evidence="2" type="ORF">DFH07DRAFT_999489</name>
</gene>
<dbReference type="Proteomes" id="UP001215280">
    <property type="component" value="Unassembled WGS sequence"/>
</dbReference>
<evidence type="ECO:0000313" key="2">
    <source>
        <dbReference type="EMBL" id="KAJ7771328.1"/>
    </source>
</evidence>
<comment type="caution">
    <text evidence="2">The sequence shown here is derived from an EMBL/GenBank/DDBJ whole genome shotgun (WGS) entry which is preliminary data.</text>
</comment>
<feature type="compositionally biased region" description="Low complexity" evidence="1">
    <location>
        <begin position="49"/>
        <end position="63"/>
    </location>
</feature>